<dbReference type="Proteomes" id="UP001497680">
    <property type="component" value="Unassembled WGS sequence"/>
</dbReference>
<evidence type="ECO:0000313" key="2">
    <source>
        <dbReference type="Proteomes" id="UP001497680"/>
    </source>
</evidence>
<keyword evidence="2" id="KW-1185">Reference proteome</keyword>
<organism evidence="1 2">
    <name type="scientific">Hypoxylon rubiginosum</name>
    <dbReference type="NCBI Taxonomy" id="110542"/>
    <lineage>
        <taxon>Eukaryota</taxon>
        <taxon>Fungi</taxon>
        <taxon>Dikarya</taxon>
        <taxon>Ascomycota</taxon>
        <taxon>Pezizomycotina</taxon>
        <taxon>Sordariomycetes</taxon>
        <taxon>Xylariomycetidae</taxon>
        <taxon>Xylariales</taxon>
        <taxon>Hypoxylaceae</taxon>
        <taxon>Hypoxylon</taxon>
    </lineage>
</organism>
<name>A0ACC0CXK2_9PEZI</name>
<evidence type="ECO:0000313" key="1">
    <source>
        <dbReference type="EMBL" id="KAI6085028.1"/>
    </source>
</evidence>
<comment type="caution">
    <text evidence="1">The sequence shown here is derived from an EMBL/GenBank/DDBJ whole genome shotgun (WGS) entry which is preliminary data.</text>
</comment>
<protein>
    <submittedName>
        <fullName evidence="1">Uncharacterized protein</fullName>
    </submittedName>
</protein>
<accession>A0ACC0CXK2</accession>
<sequence length="190" mass="19703">MDGVMDVPYTAQAGCCDSGVGRFDVLPSNPITTATWNVAKSQFVVIATSTSSSTTSSSPSTSSSVTSSISTSSSTSISSPTTSNPSLLPTSQPVTSNTAASTTSTGLSMGEKVGIGVGVGLGSLLLAVLTYVIWLLRKKSNAAQQQSSQESLAGQQPAMAYEYPKWASPPQELSNEQMNHNLRYELPVAQ</sequence>
<dbReference type="EMBL" id="MU394330">
    <property type="protein sequence ID" value="KAI6085028.1"/>
    <property type="molecule type" value="Genomic_DNA"/>
</dbReference>
<proteinExistence type="predicted"/>
<gene>
    <name evidence="1" type="ORF">F4821DRAFT_261392</name>
</gene>
<reference evidence="1 2" key="1">
    <citation type="journal article" date="2022" name="New Phytol.">
        <title>Ecological generalism drives hyperdiversity of secondary metabolite gene clusters in xylarialean endophytes.</title>
        <authorList>
            <person name="Franco M.E.E."/>
            <person name="Wisecaver J.H."/>
            <person name="Arnold A.E."/>
            <person name="Ju Y.M."/>
            <person name="Slot J.C."/>
            <person name="Ahrendt S."/>
            <person name="Moore L.P."/>
            <person name="Eastman K.E."/>
            <person name="Scott K."/>
            <person name="Konkel Z."/>
            <person name="Mondo S.J."/>
            <person name="Kuo A."/>
            <person name="Hayes R.D."/>
            <person name="Haridas S."/>
            <person name="Andreopoulos B."/>
            <person name="Riley R."/>
            <person name="LaButti K."/>
            <person name="Pangilinan J."/>
            <person name="Lipzen A."/>
            <person name="Amirebrahimi M."/>
            <person name="Yan J."/>
            <person name="Adam C."/>
            <person name="Keymanesh K."/>
            <person name="Ng V."/>
            <person name="Louie K."/>
            <person name="Northen T."/>
            <person name="Drula E."/>
            <person name="Henrissat B."/>
            <person name="Hsieh H.M."/>
            <person name="Youens-Clark K."/>
            <person name="Lutzoni F."/>
            <person name="Miadlikowska J."/>
            <person name="Eastwood D.C."/>
            <person name="Hamelin R.C."/>
            <person name="Grigoriev I.V."/>
            <person name="U'Ren J.M."/>
        </authorList>
    </citation>
    <scope>NUCLEOTIDE SEQUENCE [LARGE SCALE GENOMIC DNA]</scope>
    <source>
        <strain evidence="1 2">ER1909</strain>
    </source>
</reference>